<sequence>MALLAEESKIMPMAITDLIWSLYSDRFVTFGNELKLYVVDTITELPQMFGGIKLSELSFSQILTSKSEFRFVKII</sequence>
<accession>A0A1Y3AXW2</accession>
<proteinExistence type="predicted"/>
<dbReference type="EMBL" id="MUJZ01052075">
    <property type="protein sequence ID" value="OTF73350.1"/>
    <property type="molecule type" value="Genomic_DNA"/>
</dbReference>
<dbReference type="Proteomes" id="UP000194236">
    <property type="component" value="Unassembled WGS sequence"/>
</dbReference>
<keyword evidence="2" id="KW-1185">Reference proteome</keyword>
<name>A0A1Y3AXW2_EURMA</name>
<evidence type="ECO:0000313" key="1">
    <source>
        <dbReference type="EMBL" id="OTF73350.1"/>
    </source>
</evidence>
<comment type="caution">
    <text evidence="1">The sequence shown here is derived from an EMBL/GenBank/DDBJ whole genome shotgun (WGS) entry which is preliminary data.</text>
</comment>
<dbReference type="AlphaFoldDB" id="A0A1Y3AXW2"/>
<protein>
    <submittedName>
        <fullName evidence="1">Uncharacterized protein</fullName>
    </submittedName>
</protein>
<evidence type="ECO:0000313" key="2">
    <source>
        <dbReference type="Proteomes" id="UP000194236"/>
    </source>
</evidence>
<organism evidence="1 2">
    <name type="scientific">Euroglyphus maynei</name>
    <name type="common">Mayne's house dust mite</name>
    <dbReference type="NCBI Taxonomy" id="6958"/>
    <lineage>
        <taxon>Eukaryota</taxon>
        <taxon>Metazoa</taxon>
        <taxon>Ecdysozoa</taxon>
        <taxon>Arthropoda</taxon>
        <taxon>Chelicerata</taxon>
        <taxon>Arachnida</taxon>
        <taxon>Acari</taxon>
        <taxon>Acariformes</taxon>
        <taxon>Sarcoptiformes</taxon>
        <taxon>Astigmata</taxon>
        <taxon>Psoroptidia</taxon>
        <taxon>Analgoidea</taxon>
        <taxon>Pyroglyphidae</taxon>
        <taxon>Pyroglyphinae</taxon>
        <taxon>Euroglyphus</taxon>
    </lineage>
</organism>
<reference evidence="1 2" key="1">
    <citation type="submission" date="2017-03" db="EMBL/GenBank/DDBJ databases">
        <title>Genome Survey of Euroglyphus maynei.</title>
        <authorList>
            <person name="Arlian L.G."/>
            <person name="Morgan M.S."/>
            <person name="Rider S.D."/>
        </authorList>
    </citation>
    <scope>NUCLEOTIDE SEQUENCE [LARGE SCALE GENOMIC DNA]</scope>
    <source>
        <strain evidence="1">Arlian Lab</strain>
        <tissue evidence="1">Whole body</tissue>
    </source>
</reference>
<gene>
    <name evidence="1" type="ORF">BLA29_001127</name>
</gene>